<evidence type="ECO:0000313" key="1">
    <source>
        <dbReference type="EMBL" id="MEJ8632375.1"/>
    </source>
</evidence>
<proteinExistence type="predicted"/>
<comment type="caution">
    <text evidence="1">The sequence shown here is derived from an EMBL/GenBank/DDBJ whole genome shotgun (WGS) entry which is preliminary data.</text>
</comment>
<reference evidence="1" key="1">
    <citation type="submission" date="2024-03" db="EMBL/GenBank/DDBJ databases">
        <title>Novel Streptomyces species of biotechnological and ecological value are a feature of Machair soil.</title>
        <authorList>
            <person name="Prole J.R."/>
            <person name="Goodfellow M."/>
            <person name="Allenby N."/>
            <person name="Ward A.C."/>
        </authorList>
    </citation>
    <scope>NUCLEOTIDE SEQUENCE</scope>
    <source>
        <strain evidence="1">MS2.AVA.5</strain>
    </source>
</reference>
<name>A0ACC6PLX4_9ACTN</name>
<gene>
    <name evidence="1" type="ORF">WKI67_02810</name>
</gene>
<evidence type="ECO:0000313" key="2">
    <source>
        <dbReference type="Proteomes" id="UP001377168"/>
    </source>
</evidence>
<accession>A0ACC6PLX4</accession>
<dbReference type="EMBL" id="JBBKAJ010000017">
    <property type="protein sequence ID" value="MEJ8632375.1"/>
    <property type="molecule type" value="Genomic_DNA"/>
</dbReference>
<dbReference type="Proteomes" id="UP001377168">
    <property type="component" value="Unassembled WGS sequence"/>
</dbReference>
<keyword evidence="1" id="KW-0547">Nucleotide-binding</keyword>
<protein>
    <submittedName>
        <fullName evidence="1">ATP-binding protein</fullName>
    </submittedName>
</protein>
<keyword evidence="2" id="KW-1185">Reference proteome</keyword>
<sequence>MGDRLARLGDDPHRPGPELRIKLPSLLRHDSQHPLQSRPPRYEGNLRLCVSELVSNALVHGTAADDGFLVKLVMYEEVVRLEVHDSRRQHPEARWATDTDTSGRGLIVVNELADSWGVQDLTPSGKIVWSNFKDAGRAGPGRWD</sequence>
<keyword evidence="1" id="KW-0067">ATP-binding</keyword>
<organism evidence="1 2">
    <name type="scientific">Streptomyces achmelvichensis</name>
    <dbReference type="NCBI Taxonomy" id="3134111"/>
    <lineage>
        <taxon>Bacteria</taxon>
        <taxon>Bacillati</taxon>
        <taxon>Actinomycetota</taxon>
        <taxon>Actinomycetes</taxon>
        <taxon>Kitasatosporales</taxon>
        <taxon>Streptomycetaceae</taxon>
        <taxon>Streptomyces</taxon>
    </lineage>
</organism>